<organism evidence="8 9">
    <name type="scientific">Fodinicurvata halophila</name>
    <dbReference type="NCBI Taxonomy" id="1419723"/>
    <lineage>
        <taxon>Bacteria</taxon>
        <taxon>Pseudomonadati</taxon>
        <taxon>Pseudomonadota</taxon>
        <taxon>Alphaproteobacteria</taxon>
        <taxon>Rhodospirillales</taxon>
        <taxon>Rhodovibrionaceae</taxon>
        <taxon>Fodinicurvata</taxon>
    </lineage>
</organism>
<dbReference type="RefSeq" id="WP_382421448.1">
    <property type="nucleotide sequence ID" value="NZ_JBHSCW010000003.1"/>
</dbReference>
<evidence type="ECO:0000256" key="3">
    <source>
        <dbReference type="ARBA" id="ARBA00023004"/>
    </source>
</evidence>
<dbReference type="CDD" id="cd03528">
    <property type="entry name" value="Rieske_RO_ferredoxin"/>
    <property type="match status" value="1"/>
</dbReference>
<dbReference type="Pfam" id="PF00355">
    <property type="entry name" value="Rieske"/>
    <property type="match status" value="1"/>
</dbReference>
<keyword evidence="1" id="KW-0001">2Fe-2S</keyword>
<dbReference type="PANTHER" id="PTHR21496">
    <property type="entry name" value="FERREDOXIN-RELATED"/>
    <property type="match status" value="1"/>
</dbReference>
<dbReference type="Proteomes" id="UP001595799">
    <property type="component" value="Unassembled WGS sequence"/>
</dbReference>
<evidence type="ECO:0000256" key="1">
    <source>
        <dbReference type="ARBA" id="ARBA00022714"/>
    </source>
</evidence>
<dbReference type="PANTHER" id="PTHR21496:SF0">
    <property type="entry name" value="RIESKE DOMAIN-CONTAINING PROTEIN"/>
    <property type="match status" value="1"/>
</dbReference>
<keyword evidence="4" id="KW-0411">Iron-sulfur</keyword>
<accession>A0ABV8UJX6</accession>
<dbReference type="Gene3D" id="2.102.10.10">
    <property type="entry name" value="Rieske [2Fe-2S] iron-sulphur domain"/>
    <property type="match status" value="1"/>
</dbReference>
<evidence type="ECO:0000256" key="6">
    <source>
        <dbReference type="ARBA" id="ARBA00038001"/>
    </source>
</evidence>
<evidence type="ECO:0000313" key="8">
    <source>
        <dbReference type="EMBL" id="MFC4351108.1"/>
    </source>
</evidence>
<evidence type="ECO:0000313" key="9">
    <source>
        <dbReference type="Proteomes" id="UP001595799"/>
    </source>
</evidence>
<evidence type="ECO:0000256" key="4">
    <source>
        <dbReference type="ARBA" id="ARBA00023014"/>
    </source>
</evidence>
<dbReference type="SUPFAM" id="SSF50022">
    <property type="entry name" value="ISP domain"/>
    <property type="match status" value="1"/>
</dbReference>
<protein>
    <submittedName>
        <fullName evidence="8">Rieske (2Fe-2S) protein</fullName>
    </submittedName>
</protein>
<evidence type="ECO:0000259" key="7">
    <source>
        <dbReference type="PROSITE" id="PS51296"/>
    </source>
</evidence>
<comment type="cofactor">
    <cofactor evidence="5">
        <name>[2Fe-2S] cluster</name>
        <dbReference type="ChEBI" id="CHEBI:190135"/>
    </cofactor>
</comment>
<keyword evidence="2" id="KW-0479">Metal-binding</keyword>
<reference evidence="9" key="1">
    <citation type="journal article" date="2019" name="Int. J. Syst. Evol. Microbiol.">
        <title>The Global Catalogue of Microorganisms (GCM) 10K type strain sequencing project: providing services to taxonomists for standard genome sequencing and annotation.</title>
        <authorList>
            <consortium name="The Broad Institute Genomics Platform"/>
            <consortium name="The Broad Institute Genome Sequencing Center for Infectious Disease"/>
            <person name="Wu L."/>
            <person name="Ma J."/>
        </authorList>
    </citation>
    <scope>NUCLEOTIDE SEQUENCE [LARGE SCALE GENOMIC DNA]</scope>
    <source>
        <strain evidence="9">CECT 8472</strain>
    </source>
</reference>
<dbReference type="InterPro" id="IPR036922">
    <property type="entry name" value="Rieske_2Fe-2S_sf"/>
</dbReference>
<keyword evidence="3" id="KW-0408">Iron</keyword>
<name>A0ABV8UJX6_9PROT</name>
<sequence>MAWHKVASSQDVEEGNVIEVKVGETPIALYNIDGEFYATHNICTHAYACLHEGYVEDETIECPLHQGIFDIKTGEALEGPVEEPLETYSVKREGEEIYIEVPEE</sequence>
<comment type="caution">
    <text evidence="8">The sequence shown here is derived from an EMBL/GenBank/DDBJ whole genome shotgun (WGS) entry which is preliminary data.</text>
</comment>
<keyword evidence="9" id="KW-1185">Reference proteome</keyword>
<comment type="similarity">
    <text evidence="6">Belongs to the bacterial ring-hydroxylating dioxygenase ferredoxin component family.</text>
</comment>
<evidence type="ECO:0000256" key="5">
    <source>
        <dbReference type="ARBA" id="ARBA00034078"/>
    </source>
</evidence>
<dbReference type="PROSITE" id="PS51296">
    <property type="entry name" value="RIESKE"/>
    <property type="match status" value="1"/>
</dbReference>
<dbReference type="InterPro" id="IPR017941">
    <property type="entry name" value="Rieske_2Fe-2S"/>
</dbReference>
<proteinExistence type="inferred from homology"/>
<evidence type="ECO:0000256" key="2">
    <source>
        <dbReference type="ARBA" id="ARBA00022723"/>
    </source>
</evidence>
<gene>
    <name evidence="8" type="ORF">ACFOW6_06075</name>
</gene>
<dbReference type="EMBL" id="JBHSCW010000003">
    <property type="protein sequence ID" value="MFC4351108.1"/>
    <property type="molecule type" value="Genomic_DNA"/>
</dbReference>
<feature type="domain" description="Rieske" evidence="7">
    <location>
        <begin position="3"/>
        <end position="99"/>
    </location>
</feature>